<reference evidence="2 3" key="1">
    <citation type="submission" date="2019-05" db="EMBL/GenBank/DDBJ databases">
        <title>Sporisorium graminicola CBS 10092 draft sequencing and annotation.</title>
        <authorList>
            <person name="Solano-Gonzalez S."/>
            <person name="Caddick M.X."/>
            <person name="Darby A."/>
        </authorList>
    </citation>
    <scope>NUCLEOTIDE SEQUENCE [LARGE SCALE GENOMIC DNA]</scope>
    <source>
        <strain evidence="2 3">CBS 10092</strain>
    </source>
</reference>
<proteinExistence type="predicted"/>
<sequence>MMAMIVSNQAFAGLVVAPVENETLYILSNAVFQIYPIVYAFVLLAKPIQKDESVNRKHLPSVPPDRGVRLVVRILGFVAWYSAFLHWSGMAGLFIKPAITDEAIYGRHNELLSPAITSFLNGDWKWSIPDAAQLKGGPIFFMLDYTSSTLAVWASQIESGHPPSIGQAIVGGPAYAIARSMAETWRAAL</sequence>
<feature type="transmembrane region" description="Helical" evidence="1">
    <location>
        <begin position="31"/>
        <end position="49"/>
    </location>
</feature>
<feature type="transmembrane region" description="Helical" evidence="1">
    <location>
        <begin position="70"/>
        <end position="95"/>
    </location>
</feature>
<accession>A0A4U7L2E7</accession>
<name>A0A4U7L2E7_9BASI</name>
<protein>
    <submittedName>
        <fullName evidence="2">Uncharacterized protein</fullName>
    </submittedName>
</protein>
<keyword evidence="1" id="KW-0812">Transmembrane</keyword>
<dbReference type="AlphaFoldDB" id="A0A4U7L2E7"/>
<dbReference type="RefSeq" id="XP_029741993.1">
    <property type="nucleotide sequence ID" value="XM_029880607.1"/>
</dbReference>
<dbReference type="KEGG" id="sgra:EX895_000006"/>
<dbReference type="Proteomes" id="UP000306050">
    <property type="component" value="Chromosome SGRAM_1"/>
</dbReference>
<gene>
    <name evidence="2" type="ORF">EX895_000006</name>
</gene>
<evidence type="ECO:0000313" key="3">
    <source>
        <dbReference type="Proteomes" id="UP000306050"/>
    </source>
</evidence>
<keyword evidence="1" id="KW-1133">Transmembrane helix</keyword>
<comment type="caution">
    <text evidence="2">The sequence shown here is derived from an EMBL/GenBank/DDBJ whole genome shotgun (WGS) entry which is preliminary data.</text>
</comment>
<keyword evidence="1" id="KW-0472">Membrane</keyword>
<organism evidence="2 3">
    <name type="scientific">Sporisorium graminicola</name>
    <dbReference type="NCBI Taxonomy" id="280036"/>
    <lineage>
        <taxon>Eukaryota</taxon>
        <taxon>Fungi</taxon>
        <taxon>Dikarya</taxon>
        <taxon>Basidiomycota</taxon>
        <taxon>Ustilaginomycotina</taxon>
        <taxon>Ustilaginomycetes</taxon>
        <taxon>Ustilaginales</taxon>
        <taxon>Ustilaginaceae</taxon>
        <taxon>Sporisorium</taxon>
    </lineage>
</organism>
<dbReference type="EMBL" id="SRRM01000002">
    <property type="protein sequence ID" value="TKY90008.1"/>
    <property type="molecule type" value="Genomic_DNA"/>
</dbReference>
<evidence type="ECO:0000313" key="2">
    <source>
        <dbReference type="EMBL" id="TKY90008.1"/>
    </source>
</evidence>
<dbReference type="GeneID" id="40722901"/>
<keyword evidence="3" id="KW-1185">Reference proteome</keyword>
<dbReference type="OrthoDB" id="10448587at2759"/>
<evidence type="ECO:0000256" key="1">
    <source>
        <dbReference type="SAM" id="Phobius"/>
    </source>
</evidence>